<feature type="compositionally biased region" description="Basic residues" evidence="4">
    <location>
        <begin position="35"/>
        <end position="44"/>
    </location>
</feature>
<comment type="similarity">
    <text evidence="2">Belongs to the NOC2 family.</text>
</comment>
<keyword evidence="3" id="KW-0539">Nucleus</keyword>
<accession>A0A9W8LXQ4</accession>
<comment type="caution">
    <text evidence="5">The sequence shown here is derived from an EMBL/GenBank/DDBJ whole genome shotgun (WGS) entry which is preliminary data.</text>
</comment>
<dbReference type="GO" id="GO:0042273">
    <property type="term" value="P:ribosomal large subunit biogenesis"/>
    <property type="evidence" value="ECO:0007669"/>
    <property type="project" value="TreeGrafter"/>
</dbReference>
<evidence type="ECO:0000256" key="1">
    <source>
        <dbReference type="ARBA" id="ARBA00004123"/>
    </source>
</evidence>
<evidence type="ECO:0000256" key="4">
    <source>
        <dbReference type="SAM" id="MobiDB-lite"/>
    </source>
</evidence>
<dbReference type="GO" id="GO:0005654">
    <property type="term" value="C:nucleoplasm"/>
    <property type="evidence" value="ECO:0007669"/>
    <property type="project" value="TreeGrafter"/>
</dbReference>
<evidence type="ECO:0000256" key="2">
    <source>
        <dbReference type="ARBA" id="ARBA00005907"/>
    </source>
</evidence>
<feature type="compositionally biased region" description="Basic and acidic residues" evidence="4">
    <location>
        <begin position="77"/>
        <end position="86"/>
    </location>
</feature>
<evidence type="ECO:0000313" key="6">
    <source>
        <dbReference type="Proteomes" id="UP001139887"/>
    </source>
</evidence>
<gene>
    <name evidence="5" type="primary">NOC2</name>
    <name evidence="5" type="ORF">IWW36_002899</name>
</gene>
<dbReference type="GO" id="GO:0030690">
    <property type="term" value="C:Noc1p-Noc2p complex"/>
    <property type="evidence" value="ECO:0007669"/>
    <property type="project" value="TreeGrafter"/>
</dbReference>
<protein>
    <submittedName>
        <fullName evidence="5">Nucleolar Complex 2 protein</fullName>
    </submittedName>
</protein>
<feature type="region of interest" description="Disordered" evidence="4">
    <location>
        <begin position="1"/>
        <end position="132"/>
    </location>
</feature>
<sequence length="682" mass="76664">MGKVSKATKKFNRKYLNDELERRRKNKKAQELHKKRELKKSRRSKTNEDDEGDQNLLTGVEEVDDLAEFAASTLNGGKEDLSKFMQDEDDDDGDSTDSEDLAALLNEGESNTDSQDEDEVMSGDEDEEEEFKQQLEAMKEKDPKFFKYMEEHDPASLKILEQADKISDDSDSETADAKTHTTEGTEVTVEMLSQWESEIKKDNSIKSLKKLLLALYAASHMDTESAAESEYHIQGMKIFNKTVSTAIRVAPAAFAHYAPVENGRMQKGGRARVVQALLKSYLTSLVALLQQMSDPTMVQYLIKECERMAVYFGSFARHTRDLGRELLRQFGSDSADDGVRISALLALRAIVTGAGTETVDMALKGIYLTYVRHSSVKNMASLATIQTMRNCGVELYGLDANASYQHAFVYIRQLAIHLRNSMQLRSKESFRAIYNWQFVNSLAFWTEVLATYCGDRAEEEPRLCATLESLVYPLVQIITGVARLVPTAKFFPLRIHCLSLLLRLSAATGVYIPVLPLAIEILESPEFLARRPVKSTLKPLSLDALLKAPKEYEHTRVYLESVLESVFGLLADSIAAQSVRIAFPEWVVPATLQLRRWRKRVGKSWTRFSKQLQGLLDKIDQTTRLIQQNRARIDFGPSNLTGANQFMSSTSTDATPVGAYAASLRNVRAQQRALLLEAETAE</sequence>
<dbReference type="Proteomes" id="UP001139887">
    <property type="component" value="Unassembled WGS sequence"/>
</dbReference>
<dbReference type="InterPro" id="IPR016024">
    <property type="entry name" value="ARM-type_fold"/>
</dbReference>
<dbReference type="PANTHER" id="PTHR12687:SF4">
    <property type="entry name" value="NUCLEOLAR COMPLEX PROTEIN 2 HOMOLOG"/>
    <property type="match status" value="1"/>
</dbReference>
<dbReference type="SUPFAM" id="SSF48371">
    <property type="entry name" value="ARM repeat"/>
    <property type="match status" value="1"/>
</dbReference>
<name>A0A9W8LXQ4_9FUNG</name>
<evidence type="ECO:0000256" key="3">
    <source>
        <dbReference type="ARBA" id="ARBA00023242"/>
    </source>
</evidence>
<dbReference type="OrthoDB" id="10266662at2759"/>
<evidence type="ECO:0000313" key="5">
    <source>
        <dbReference type="EMBL" id="KAJ2849070.1"/>
    </source>
</evidence>
<dbReference type="GO" id="GO:0005730">
    <property type="term" value="C:nucleolus"/>
    <property type="evidence" value="ECO:0007669"/>
    <property type="project" value="TreeGrafter"/>
</dbReference>
<dbReference type="EMBL" id="JANBUW010000109">
    <property type="protein sequence ID" value="KAJ2849070.1"/>
    <property type="molecule type" value="Genomic_DNA"/>
</dbReference>
<feature type="compositionally biased region" description="Basic and acidic residues" evidence="4">
    <location>
        <begin position="15"/>
        <end position="34"/>
    </location>
</feature>
<feature type="compositionally biased region" description="Acidic residues" evidence="4">
    <location>
        <begin position="114"/>
        <end position="130"/>
    </location>
</feature>
<keyword evidence="6" id="KW-1185">Reference proteome</keyword>
<feature type="compositionally biased region" description="Acidic residues" evidence="4">
    <location>
        <begin position="87"/>
        <end position="100"/>
    </location>
</feature>
<dbReference type="InterPro" id="IPR005343">
    <property type="entry name" value="Noc2"/>
</dbReference>
<dbReference type="AlphaFoldDB" id="A0A9W8LXQ4"/>
<proteinExistence type="inferred from homology"/>
<dbReference type="Pfam" id="PF03715">
    <property type="entry name" value="Noc2"/>
    <property type="match status" value="1"/>
</dbReference>
<reference evidence="5" key="1">
    <citation type="submission" date="2022-07" db="EMBL/GenBank/DDBJ databases">
        <title>Phylogenomic reconstructions and comparative analyses of Kickxellomycotina fungi.</title>
        <authorList>
            <person name="Reynolds N.K."/>
            <person name="Stajich J.E."/>
            <person name="Barry K."/>
            <person name="Grigoriev I.V."/>
            <person name="Crous P."/>
            <person name="Smith M.E."/>
        </authorList>
    </citation>
    <scope>NUCLEOTIDE SEQUENCE</scope>
    <source>
        <strain evidence="5">NRRL 1566</strain>
    </source>
</reference>
<dbReference type="PANTHER" id="PTHR12687">
    <property type="entry name" value="NUCLEOLAR COMPLEX 2 AND RAD4-RELATED"/>
    <property type="match status" value="1"/>
</dbReference>
<dbReference type="GO" id="GO:0030691">
    <property type="term" value="C:Noc2p-Noc3p complex"/>
    <property type="evidence" value="ECO:0007669"/>
    <property type="project" value="TreeGrafter"/>
</dbReference>
<feature type="compositionally biased region" description="Basic residues" evidence="4">
    <location>
        <begin position="1"/>
        <end position="13"/>
    </location>
</feature>
<comment type="subcellular location">
    <subcellularLocation>
        <location evidence="1">Nucleus</location>
    </subcellularLocation>
</comment>
<organism evidence="5 6">
    <name type="scientific">Coemansia brasiliensis</name>
    <dbReference type="NCBI Taxonomy" id="2650707"/>
    <lineage>
        <taxon>Eukaryota</taxon>
        <taxon>Fungi</taxon>
        <taxon>Fungi incertae sedis</taxon>
        <taxon>Zoopagomycota</taxon>
        <taxon>Kickxellomycotina</taxon>
        <taxon>Kickxellomycetes</taxon>
        <taxon>Kickxellales</taxon>
        <taxon>Kickxellaceae</taxon>
        <taxon>Coemansia</taxon>
    </lineage>
</organism>